<evidence type="ECO:0000256" key="1">
    <source>
        <dbReference type="SAM" id="MobiDB-lite"/>
    </source>
</evidence>
<dbReference type="Gene3D" id="3.30.450.150">
    <property type="entry name" value="Haem-degrading domain"/>
    <property type="match status" value="1"/>
</dbReference>
<dbReference type="AlphaFoldDB" id="A0AA44Y4Z1"/>
<feature type="region of interest" description="Disordered" evidence="1">
    <location>
        <begin position="120"/>
        <end position="140"/>
    </location>
</feature>
<sequence length="140" mass="14755">MRRRSALMSQWLARRPQRPLSAHRRRQALHPPAARSTTVARPRIPDLDAPPGTIAPGLDAARGATRAYGDMIHSGRTAFPGAPRAGLPEGGAPVTAGGRIAGAIGVSGVESGPDARLARAAYKASRPDPRAFSIPREESR</sequence>
<evidence type="ECO:0000313" key="3">
    <source>
        <dbReference type="Proteomes" id="UP000237632"/>
    </source>
</evidence>
<reference evidence="2 3" key="1">
    <citation type="submission" date="2018-03" db="EMBL/GenBank/DDBJ databases">
        <authorList>
            <person name="Nguyen K."/>
            <person name="Fouts D."/>
            <person name="Sutton G."/>
        </authorList>
    </citation>
    <scope>NUCLEOTIDE SEQUENCE [LARGE SCALE GENOMIC DNA]</scope>
    <source>
        <strain evidence="2 3">AU3578</strain>
    </source>
</reference>
<comment type="caution">
    <text evidence="2">The sequence shown here is derived from an EMBL/GenBank/DDBJ whole genome shotgun (WGS) entry which is preliminary data.</text>
</comment>
<dbReference type="SUPFAM" id="SSF143744">
    <property type="entry name" value="GlcG-like"/>
    <property type="match status" value="1"/>
</dbReference>
<protein>
    <recommendedName>
        <fullName evidence="4">GlcG protein</fullName>
    </recommendedName>
</protein>
<organism evidence="2 3">
    <name type="scientific">Burkholderia vietnamiensis</name>
    <dbReference type="NCBI Taxonomy" id="60552"/>
    <lineage>
        <taxon>Bacteria</taxon>
        <taxon>Pseudomonadati</taxon>
        <taxon>Pseudomonadota</taxon>
        <taxon>Betaproteobacteria</taxon>
        <taxon>Burkholderiales</taxon>
        <taxon>Burkholderiaceae</taxon>
        <taxon>Burkholderia</taxon>
        <taxon>Burkholderia cepacia complex</taxon>
    </lineage>
</organism>
<accession>A0AA44Y4Z1</accession>
<feature type="compositionally biased region" description="Basic residues" evidence="1">
    <location>
        <begin position="15"/>
        <end position="28"/>
    </location>
</feature>
<evidence type="ECO:0000313" key="2">
    <source>
        <dbReference type="EMBL" id="PRH43642.1"/>
    </source>
</evidence>
<evidence type="ECO:0008006" key="4">
    <source>
        <dbReference type="Google" id="ProtNLM"/>
    </source>
</evidence>
<dbReference type="Proteomes" id="UP000237632">
    <property type="component" value="Unassembled WGS sequence"/>
</dbReference>
<dbReference type="RefSeq" id="WP_081054245.1">
    <property type="nucleotide sequence ID" value="NZ_CADFFG010000002.1"/>
</dbReference>
<proteinExistence type="predicted"/>
<feature type="region of interest" description="Disordered" evidence="1">
    <location>
        <begin position="1"/>
        <end position="59"/>
    </location>
</feature>
<feature type="compositionally biased region" description="Basic and acidic residues" evidence="1">
    <location>
        <begin position="125"/>
        <end position="140"/>
    </location>
</feature>
<name>A0AA44Y4Z1_BURVI</name>
<dbReference type="Pfam" id="PF03928">
    <property type="entry name" value="HbpS-like"/>
    <property type="match status" value="1"/>
</dbReference>
<gene>
    <name evidence="2" type="ORF">C6T65_03760</name>
</gene>
<dbReference type="EMBL" id="PVHK01000026">
    <property type="protein sequence ID" value="PRH43642.1"/>
    <property type="molecule type" value="Genomic_DNA"/>
</dbReference>
<dbReference type="InterPro" id="IPR005624">
    <property type="entry name" value="PduO/GlcC-like"/>
</dbReference>
<dbReference type="InterPro" id="IPR038084">
    <property type="entry name" value="PduO/GlcC-like_sf"/>
</dbReference>